<reference evidence="2 3" key="4">
    <citation type="journal article" date="2020" name="Sci. Rep.">
        <title>beta-carboline chemical signals induce reveromycin production through a LuxR family regulator in Streptomyces sp. SN-593.</title>
        <authorList>
            <person name="Panthee S."/>
            <person name="Kito N."/>
            <person name="Hayashi T."/>
            <person name="Shimizu T."/>
            <person name="Ishikawa J."/>
            <person name="Hamamoto H."/>
            <person name="Osada H."/>
            <person name="Takahashi S."/>
        </authorList>
    </citation>
    <scope>NUCLEOTIDE SEQUENCE [LARGE SCALE GENOMIC DNA]</scope>
    <source>
        <strain evidence="2 3">SN-593</strain>
    </source>
</reference>
<protein>
    <submittedName>
        <fullName evidence="2">Uncharacterized protein</fullName>
    </submittedName>
</protein>
<dbReference type="Proteomes" id="UP000595703">
    <property type="component" value="Chromosome"/>
</dbReference>
<proteinExistence type="predicted"/>
<organism evidence="2 3">
    <name type="scientific">Actinacidiphila reveromycinica</name>
    <dbReference type="NCBI Taxonomy" id="659352"/>
    <lineage>
        <taxon>Bacteria</taxon>
        <taxon>Bacillati</taxon>
        <taxon>Actinomycetota</taxon>
        <taxon>Actinomycetes</taxon>
        <taxon>Kitasatosporales</taxon>
        <taxon>Streptomycetaceae</taxon>
        <taxon>Actinacidiphila</taxon>
    </lineage>
</organism>
<evidence type="ECO:0000256" key="1">
    <source>
        <dbReference type="SAM" id="MobiDB-lite"/>
    </source>
</evidence>
<reference evidence="2 3" key="1">
    <citation type="journal article" date="2010" name="J. Bacteriol.">
        <title>Biochemical characterization of a novel indole prenyltransferase from Streptomyces sp. SN-593.</title>
        <authorList>
            <person name="Takahashi S."/>
            <person name="Takagi H."/>
            <person name="Toyoda A."/>
            <person name="Uramoto M."/>
            <person name="Nogawa T."/>
            <person name="Ueki M."/>
            <person name="Sakaki Y."/>
            <person name="Osada H."/>
        </authorList>
    </citation>
    <scope>NUCLEOTIDE SEQUENCE [LARGE SCALE GENOMIC DNA]</scope>
    <source>
        <strain evidence="2 3">SN-593</strain>
    </source>
</reference>
<gene>
    <name evidence="2" type="ORF">RVR_4417</name>
</gene>
<name>A0A7U3VP34_9ACTN</name>
<sequence>MMTRPDEPVTGDEVGIDDEWPATFAQVPDWITLHPELKAQSVREYAFLMAHVPTDGRRRVAFPGQASIARVLQLGRSDKVTPYTRALVKVGAVRIEEIPTPKGRAYRYVLRFNPPRGYAGPRCLADFYGTSKEELDSRWAGFSMATAPVTPTAEGSPQKEGDPSPQKEGNGCPQKEGPKKTNRNQTNLKNKDAVADAVGKSAGGFASAGGRDGAAGETGEAEGGSAASGKNLPGQRKRSPRPATTKTRPRKESAGFELVRAALPAAVAAPGTRLWTGLHRAINDLLDGNQGAGIPRRTPEQVVARINRRWYGEDADVRSAPGYRGCDRCTAAGCTAPRRSPENPEGCDRIKNRCAWLKDAILAQDCADPGCEDGQIIGGGACHACQERAEERREAARAVAAARAKLQADTEALTAARRLVDEWAAAESAEENRLRAELGRAGMYGVMLDHRIGQHMAGWRDRNPRPAGPPAEGIDEPQAVRA</sequence>
<dbReference type="KEGG" id="arev:RVR_4417"/>
<reference evidence="2 3" key="3">
    <citation type="journal article" date="2011" name="Nat. Chem. Biol.">
        <title>Reveromycin A biosynthesis uses RevG and RevJ for stereospecific spiroacetal formation.</title>
        <authorList>
            <person name="Takahashi S."/>
            <person name="Toyoda A."/>
            <person name="Sekiyama Y."/>
            <person name="Takagi H."/>
            <person name="Nogawa T."/>
            <person name="Uramoto M."/>
            <person name="Suzuki R."/>
            <person name="Koshino H."/>
            <person name="Kumano T."/>
            <person name="Panthee S."/>
            <person name="Dairi T."/>
            <person name="Ishikawa J."/>
            <person name="Ikeda H."/>
            <person name="Sakaki Y."/>
            <person name="Osada H."/>
        </authorList>
    </citation>
    <scope>NUCLEOTIDE SEQUENCE [LARGE SCALE GENOMIC DNA]</scope>
    <source>
        <strain evidence="2 3">SN-593</strain>
    </source>
</reference>
<evidence type="ECO:0000313" key="3">
    <source>
        <dbReference type="Proteomes" id="UP000595703"/>
    </source>
</evidence>
<feature type="region of interest" description="Disordered" evidence="1">
    <location>
        <begin position="204"/>
        <end position="254"/>
    </location>
</feature>
<feature type="compositionally biased region" description="Low complexity" evidence="1">
    <location>
        <begin position="214"/>
        <end position="229"/>
    </location>
</feature>
<feature type="region of interest" description="Disordered" evidence="1">
    <location>
        <begin position="147"/>
        <end position="191"/>
    </location>
</feature>
<keyword evidence="3" id="KW-1185">Reference proteome</keyword>
<dbReference type="AlphaFoldDB" id="A0A7U3VP34"/>
<accession>A0A7U3VP34</accession>
<dbReference type="EMBL" id="AP018365">
    <property type="protein sequence ID" value="BBA98285.1"/>
    <property type="molecule type" value="Genomic_DNA"/>
</dbReference>
<reference evidence="2 3" key="2">
    <citation type="journal article" date="2011" name="J. Antibiot.">
        <title>Furaquinocins I and J: novel polyketide isoprenoid hybrid compounds from Streptomyces reveromyceticus SN-593.</title>
        <authorList>
            <person name="Panthee S."/>
            <person name="Takahashi S."/>
            <person name="Takagi H."/>
            <person name="Nogawa T."/>
            <person name="Oowada E."/>
            <person name="Uramoto M."/>
            <person name="Osada H."/>
        </authorList>
    </citation>
    <scope>NUCLEOTIDE SEQUENCE [LARGE SCALE GENOMIC DNA]</scope>
    <source>
        <strain evidence="2 3">SN-593</strain>
    </source>
</reference>
<evidence type="ECO:0000313" key="2">
    <source>
        <dbReference type="EMBL" id="BBA98285.1"/>
    </source>
</evidence>
<feature type="region of interest" description="Disordered" evidence="1">
    <location>
        <begin position="458"/>
        <end position="482"/>
    </location>
</feature>